<sequence length="321" mass="35431">MNKLFIIKILGILVLIEGVFMLPSAMHSAFINDGALNSFLIALAVVFVVGISAYFLINTKASVTPKDGLAIVTCGWIIVSLLGALPLYLSDSVPTYIDGFFEIVSGFTTTGASVISDISAVPKSVVLWRSTTHWIGGMGILVLTLSLLPKIGVGGFQIFKAESPGPIAGKIDPKMSQTAKRLYSIYIVITLILFVLLMLGGMNAFDSIIHTFGVVGTGGFSSKVESVGYFKGDYIPLVMSAFMMICGTNFTLHYYLYKKKLSLVFKDEELKTFYTIIIFAILIISLNLFLKWLWFTKRSFNKSHISSNIYSFYIRFCKCRL</sequence>
<keyword evidence="8 9" id="KW-0472">Membrane</keyword>
<dbReference type="Pfam" id="PF02386">
    <property type="entry name" value="TrkH"/>
    <property type="match status" value="1"/>
</dbReference>
<evidence type="ECO:0000256" key="5">
    <source>
        <dbReference type="ARBA" id="ARBA00022692"/>
    </source>
</evidence>
<reference evidence="10 11" key="1">
    <citation type="submission" date="2011-06" db="EMBL/GenBank/DDBJ databases">
        <authorList>
            <person name="Muzny D."/>
            <person name="Qin X."/>
            <person name="Deng J."/>
            <person name="Jiang H."/>
            <person name="Liu Y."/>
            <person name="Qu J."/>
            <person name="Song X.-Z."/>
            <person name="Zhang L."/>
            <person name="Thornton R."/>
            <person name="Coyle M."/>
            <person name="Francisco L."/>
            <person name="Jackson L."/>
            <person name="Javaid M."/>
            <person name="Korchina V."/>
            <person name="Kovar C."/>
            <person name="Mata R."/>
            <person name="Mathew T."/>
            <person name="Ngo R."/>
            <person name="Nguyen L."/>
            <person name="Nguyen N."/>
            <person name="Okwuonu G."/>
            <person name="Ongeri F."/>
            <person name="Pham C."/>
            <person name="Simmons D."/>
            <person name="Wilczek-Boney K."/>
            <person name="Hale W."/>
            <person name="Jakkamsetti A."/>
            <person name="Pham P."/>
            <person name="Ruth R."/>
            <person name="San Lucas F."/>
            <person name="Warren J."/>
            <person name="Zhang J."/>
            <person name="Zhao Z."/>
            <person name="Zhou C."/>
            <person name="Zhu D."/>
            <person name="Lee S."/>
            <person name="Bess C."/>
            <person name="Blankenburg K."/>
            <person name="Forbes L."/>
            <person name="Fu Q."/>
            <person name="Gubbala S."/>
            <person name="Hirani K."/>
            <person name="Jayaseelan J.C."/>
            <person name="Lara F."/>
            <person name="Munidasa M."/>
            <person name="Palculict T."/>
            <person name="Patil S."/>
            <person name="Pu L.-L."/>
            <person name="Saada N."/>
            <person name="Tang L."/>
            <person name="Weissenberger G."/>
            <person name="Zhu Y."/>
            <person name="Hemphill L."/>
            <person name="Shang Y."/>
            <person name="Youmans B."/>
            <person name="Ayvaz T."/>
            <person name="Ross M."/>
            <person name="Santibanez J."/>
            <person name="Aqrawi P."/>
            <person name="Gross S."/>
            <person name="Joshi V."/>
            <person name="Fowler G."/>
            <person name="Nazareth L."/>
            <person name="Reid J."/>
            <person name="Worley K."/>
            <person name="Petrosino J."/>
            <person name="Highlander S."/>
            <person name="Gibbs R."/>
        </authorList>
    </citation>
    <scope>NUCLEOTIDE SEQUENCE [LARGE SCALE GENOMIC DNA]</scope>
    <source>
        <strain evidence="10 11">ATCC 29427</strain>
    </source>
</reference>
<name>G4D2P8_9FIRM</name>
<dbReference type="GO" id="GO:0030001">
    <property type="term" value="P:metal ion transport"/>
    <property type="evidence" value="ECO:0007669"/>
    <property type="project" value="UniProtKB-ARBA"/>
</dbReference>
<dbReference type="PANTHER" id="PTHR32024:SF2">
    <property type="entry name" value="TRK SYSTEM POTASSIUM UPTAKE PROTEIN TRKG-RELATED"/>
    <property type="match status" value="1"/>
</dbReference>
<dbReference type="GO" id="GO:0008324">
    <property type="term" value="F:monoatomic cation transmembrane transporter activity"/>
    <property type="evidence" value="ECO:0007669"/>
    <property type="project" value="InterPro"/>
</dbReference>
<dbReference type="GO" id="GO:0005886">
    <property type="term" value="C:plasma membrane"/>
    <property type="evidence" value="ECO:0007669"/>
    <property type="project" value="UniProtKB-SubCell"/>
</dbReference>
<accession>G4D2P8</accession>
<evidence type="ECO:0000313" key="11">
    <source>
        <dbReference type="Proteomes" id="UP000003422"/>
    </source>
</evidence>
<dbReference type="AlphaFoldDB" id="G4D2P8"/>
<dbReference type="PANTHER" id="PTHR32024">
    <property type="entry name" value="TRK SYSTEM POTASSIUM UPTAKE PROTEIN TRKG-RELATED"/>
    <property type="match status" value="1"/>
</dbReference>
<keyword evidence="6 9" id="KW-1133">Transmembrane helix</keyword>
<gene>
    <name evidence="10" type="primary">trkH</name>
    <name evidence="10" type="ORF">HMPREF9129_0678</name>
</gene>
<feature type="transmembrane region" description="Helical" evidence="9">
    <location>
        <begin position="69"/>
        <end position="89"/>
    </location>
</feature>
<dbReference type="InterPro" id="IPR003445">
    <property type="entry name" value="Cat_transpt"/>
</dbReference>
<dbReference type="HOGENOM" id="CLU_030708_1_0_9"/>
<keyword evidence="5 9" id="KW-0812">Transmembrane</keyword>
<protein>
    <submittedName>
        <fullName evidence="10">Trk family K+ transporter, membrane protein</fullName>
    </submittedName>
</protein>
<evidence type="ECO:0000256" key="2">
    <source>
        <dbReference type="ARBA" id="ARBA00009137"/>
    </source>
</evidence>
<evidence type="ECO:0000256" key="4">
    <source>
        <dbReference type="ARBA" id="ARBA00022475"/>
    </source>
</evidence>
<evidence type="ECO:0000256" key="6">
    <source>
        <dbReference type="ARBA" id="ARBA00022989"/>
    </source>
</evidence>
<comment type="similarity">
    <text evidence="2">Belongs to the TrkH potassium transport family.</text>
</comment>
<evidence type="ECO:0000256" key="3">
    <source>
        <dbReference type="ARBA" id="ARBA00022448"/>
    </source>
</evidence>
<feature type="transmembrane region" description="Helical" evidence="9">
    <location>
        <begin position="183"/>
        <end position="205"/>
    </location>
</feature>
<feature type="transmembrane region" description="Helical" evidence="9">
    <location>
        <begin position="134"/>
        <end position="153"/>
    </location>
</feature>
<evidence type="ECO:0000256" key="8">
    <source>
        <dbReference type="ARBA" id="ARBA00023136"/>
    </source>
</evidence>
<dbReference type="eggNOG" id="COG0168">
    <property type="taxonomic scope" value="Bacteria"/>
</dbReference>
<comment type="subcellular location">
    <subcellularLocation>
        <location evidence="1">Cell membrane</location>
        <topology evidence="1">Multi-pass membrane protein</topology>
    </subcellularLocation>
</comment>
<keyword evidence="7" id="KW-0406">Ion transport</keyword>
<comment type="caution">
    <text evidence="10">The sequence shown here is derived from an EMBL/GenBank/DDBJ whole genome shotgun (WGS) entry which is preliminary data.</text>
</comment>
<dbReference type="EMBL" id="AGBB01000060">
    <property type="protein sequence ID" value="EGY80193.1"/>
    <property type="molecule type" value="Genomic_DNA"/>
</dbReference>
<proteinExistence type="inferred from homology"/>
<keyword evidence="4" id="KW-1003">Cell membrane</keyword>
<feature type="transmembrane region" description="Helical" evidence="9">
    <location>
        <begin position="38"/>
        <end position="57"/>
    </location>
</feature>
<evidence type="ECO:0000256" key="9">
    <source>
        <dbReference type="SAM" id="Phobius"/>
    </source>
</evidence>
<feature type="transmembrane region" description="Helical" evidence="9">
    <location>
        <begin position="234"/>
        <end position="252"/>
    </location>
</feature>
<evidence type="ECO:0000256" key="1">
    <source>
        <dbReference type="ARBA" id="ARBA00004651"/>
    </source>
</evidence>
<dbReference type="Proteomes" id="UP000003422">
    <property type="component" value="Unassembled WGS sequence"/>
</dbReference>
<keyword evidence="11" id="KW-1185">Reference proteome</keyword>
<organism evidence="10 11">
    <name type="scientific">Peptoniphilus indolicus ATCC 29427</name>
    <dbReference type="NCBI Taxonomy" id="997350"/>
    <lineage>
        <taxon>Bacteria</taxon>
        <taxon>Bacillati</taxon>
        <taxon>Bacillota</taxon>
        <taxon>Tissierellia</taxon>
        <taxon>Tissierellales</taxon>
        <taxon>Peptoniphilaceae</taxon>
        <taxon>Peptoniphilus</taxon>
    </lineage>
</organism>
<evidence type="ECO:0000313" key="10">
    <source>
        <dbReference type="EMBL" id="EGY80193.1"/>
    </source>
</evidence>
<dbReference type="PATRIC" id="fig|997350.3.peg.654"/>
<feature type="transmembrane region" description="Helical" evidence="9">
    <location>
        <begin position="273"/>
        <end position="294"/>
    </location>
</feature>
<keyword evidence="3" id="KW-0813">Transport</keyword>
<dbReference type="STRING" id="997350.HMPREF9129_0678"/>
<evidence type="ECO:0000256" key="7">
    <source>
        <dbReference type="ARBA" id="ARBA00023065"/>
    </source>
</evidence>